<organism evidence="1 2">
    <name type="scientific">Melipona bicolor</name>
    <dbReference type="NCBI Taxonomy" id="60889"/>
    <lineage>
        <taxon>Eukaryota</taxon>
        <taxon>Metazoa</taxon>
        <taxon>Ecdysozoa</taxon>
        <taxon>Arthropoda</taxon>
        <taxon>Hexapoda</taxon>
        <taxon>Insecta</taxon>
        <taxon>Pterygota</taxon>
        <taxon>Neoptera</taxon>
        <taxon>Endopterygota</taxon>
        <taxon>Hymenoptera</taxon>
        <taxon>Apocrita</taxon>
        <taxon>Aculeata</taxon>
        <taxon>Apoidea</taxon>
        <taxon>Anthophila</taxon>
        <taxon>Apidae</taxon>
        <taxon>Melipona</taxon>
    </lineage>
</organism>
<comment type="caution">
    <text evidence="1">The sequence shown here is derived from an EMBL/GenBank/DDBJ whole genome shotgun (WGS) entry which is preliminary data.</text>
</comment>
<accession>A0AA40FZN2</accession>
<proteinExistence type="predicted"/>
<dbReference type="EMBL" id="JAHYIQ010000011">
    <property type="protein sequence ID" value="KAK1127955.1"/>
    <property type="molecule type" value="Genomic_DNA"/>
</dbReference>
<sequence length="93" mass="10465">MLQTYFKTISGDSGLNGKLTKNQSSTERVEQSTKTDAELVVRLGLSTPEERETERPFVELQLQAVNDNTAVYFPVRDKCLLRSFVISLAAQRV</sequence>
<name>A0AA40FZN2_9HYME</name>
<protein>
    <submittedName>
        <fullName evidence="1">Uncharacterized protein</fullName>
    </submittedName>
</protein>
<evidence type="ECO:0000313" key="2">
    <source>
        <dbReference type="Proteomes" id="UP001177670"/>
    </source>
</evidence>
<dbReference type="AlphaFoldDB" id="A0AA40FZN2"/>
<evidence type="ECO:0000313" key="1">
    <source>
        <dbReference type="EMBL" id="KAK1127955.1"/>
    </source>
</evidence>
<keyword evidence="2" id="KW-1185">Reference proteome</keyword>
<gene>
    <name evidence="1" type="ORF">K0M31_003448</name>
</gene>
<dbReference type="Proteomes" id="UP001177670">
    <property type="component" value="Unassembled WGS sequence"/>
</dbReference>
<reference evidence="1" key="1">
    <citation type="submission" date="2021-10" db="EMBL/GenBank/DDBJ databases">
        <title>Melipona bicolor Genome sequencing and assembly.</title>
        <authorList>
            <person name="Araujo N.S."/>
            <person name="Arias M.C."/>
        </authorList>
    </citation>
    <scope>NUCLEOTIDE SEQUENCE</scope>
    <source>
        <strain evidence="1">USP_2M_L1-L4_2017</strain>
        <tissue evidence="1">Whole body</tissue>
    </source>
</reference>